<dbReference type="GO" id="GO:0006412">
    <property type="term" value="P:translation"/>
    <property type="evidence" value="ECO:0007669"/>
    <property type="project" value="UniProtKB-UniRule"/>
</dbReference>
<dbReference type="PANTHER" id="PTHR15680:SF9">
    <property type="entry name" value="LARGE RIBOSOMAL SUBUNIT PROTEIN BL19M"/>
    <property type="match status" value="1"/>
</dbReference>
<organism evidence="7 8">
    <name type="scientific">Abyssobacteria bacterium (strain SURF_5)</name>
    <dbReference type="NCBI Taxonomy" id="2093360"/>
    <lineage>
        <taxon>Bacteria</taxon>
        <taxon>Pseudomonadati</taxon>
        <taxon>Candidatus Hydrogenedentota</taxon>
        <taxon>Candidatus Abyssobacteria</taxon>
    </lineage>
</organism>
<sequence>MNIIDTIEQEQLRKDIPEFTIGDTVRVHLKVLEAGRERVQVFEGAVIGRKGTGLRETFTVRKVTFGIGVERVFPLHSPKIQEVEVVTRGRVRRAKLYYLRERVGKKARVRTKRARFAGKTPE</sequence>
<comment type="caution">
    <text evidence="7">The sequence shown here is derived from an EMBL/GenBank/DDBJ whole genome shotgun (WGS) entry which is preliminary data.</text>
</comment>
<dbReference type="PIRSF" id="PIRSF002191">
    <property type="entry name" value="Ribosomal_L19"/>
    <property type="match status" value="1"/>
</dbReference>
<dbReference type="FunFam" id="2.30.30.790:FF:000001">
    <property type="entry name" value="50S ribosomal protein L19"/>
    <property type="match status" value="1"/>
</dbReference>
<comment type="function">
    <text evidence="5 6">This protein is located at the 30S-50S ribosomal subunit interface and may play a role in the structure and function of the aminoacyl-tRNA binding site.</text>
</comment>
<dbReference type="GO" id="GO:0003735">
    <property type="term" value="F:structural constituent of ribosome"/>
    <property type="evidence" value="ECO:0007669"/>
    <property type="project" value="InterPro"/>
</dbReference>
<dbReference type="PANTHER" id="PTHR15680">
    <property type="entry name" value="RIBOSOMAL PROTEIN L19"/>
    <property type="match status" value="1"/>
</dbReference>
<keyword evidence="3 5" id="KW-0687">Ribonucleoprotein</keyword>
<keyword evidence="2 5" id="KW-0689">Ribosomal protein</keyword>
<accession>A0A3A4NR39</accession>
<evidence type="ECO:0000256" key="3">
    <source>
        <dbReference type="ARBA" id="ARBA00023274"/>
    </source>
</evidence>
<comment type="similarity">
    <text evidence="1 5 6">Belongs to the bacterial ribosomal protein bL19 family.</text>
</comment>
<dbReference type="GO" id="GO:0022625">
    <property type="term" value="C:cytosolic large ribosomal subunit"/>
    <property type="evidence" value="ECO:0007669"/>
    <property type="project" value="TreeGrafter"/>
</dbReference>
<dbReference type="PROSITE" id="PS01015">
    <property type="entry name" value="RIBOSOMAL_L19"/>
    <property type="match status" value="1"/>
</dbReference>
<dbReference type="InterPro" id="IPR001857">
    <property type="entry name" value="Ribosomal_bL19"/>
</dbReference>
<dbReference type="AlphaFoldDB" id="A0A3A4NR39"/>
<reference evidence="7 8" key="1">
    <citation type="journal article" date="2017" name="ISME J.">
        <title>Energy and carbon metabolisms in a deep terrestrial subsurface fluid microbial community.</title>
        <authorList>
            <person name="Momper L."/>
            <person name="Jungbluth S.P."/>
            <person name="Lee M.D."/>
            <person name="Amend J.P."/>
        </authorList>
    </citation>
    <scope>NUCLEOTIDE SEQUENCE [LARGE SCALE GENOMIC DNA]</scope>
    <source>
        <strain evidence="7">SURF_5</strain>
    </source>
</reference>
<name>A0A3A4NR39_ABYX5</name>
<dbReference type="Pfam" id="PF01245">
    <property type="entry name" value="Ribosomal_L19"/>
    <property type="match status" value="1"/>
</dbReference>
<dbReference type="InterPro" id="IPR038657">
    <property type="entry name" value="Ribosomal_bL19_sf"/>
</dbReference>
<proteinExistence type="inferred from homology"/>
<gene>
    <name evidence="5" type="primary">rplS</name>
    <name evidence="7" type="ORF">C4520_10065</name>
</gene>
<dbReference type="Proteomes" id="UP000265882">
    <property type="component" value="Unassembled WGS sequence"/>
</dbReference>
<dbReference type="Gene3D" id="2.30.30.790">
    <property type="match status" value="1"/>
</dbReference>
<dbReference type="NCBIfam" id="TIGR01024">
    <property type="entry name" value="rplS_bact"/>
    <property type="match status" value="1"/>
</dbReference>
<evidence type="ECO:0000256" key="2">
    <source>
        <dbReference type="ARBA" id="ARBA00022980"/>
    </source>
</evidence>
<dbReference type="SUPFAM" id="SSF50104">
    <property type="entry name" value="Translation proteins SH3-like domain"/>
    <property type="match status" value="1"/>
</dbReference>
<dbReference type="InterPro" id="IPR008991">
    <property type="entry name" value="Translation_prot_SH3-like_sf"/>
</dbReference>
<dbReference type="HAMAP" id="MF_00402">
    <property type="entry name" value="Ribosomal_bL19"/>
    <property type="match status" value="1"/>
</dbReference>
<evidence type="ECO:0000313" key="7">
    <source>
        <dbReference type="EMBL" id="RJP21349.1"/>
    </source>
</evidence>
<evidence type="ECO:0000256" key="6">
    <source>
        <dbReference type="RuleBase" id="RU000559"/>
    </source>
</evidence>
<dbReference type="InterPro" id="IPR018257">
    <property type="entry name" value="Ribosomal_bL19_CS"/>
</dbReference>
<evidence type="ECO:0000256" key="4">
    <source>
        <dbReference type="ARBA" id="ARBA00035171"/>
    </source>
</evidence>
<protein>
    <recommendedName>
        <fullName evidence="4 5">Large ribosomal subunit protein bL19</fullName>
    </recommendedName>
</protein>
<evidence type="ECO:0000313" key="8">
    <source>
        <dbReference type="Proteomes" id="UP000265882"/>
    </source>
</evidence>
<dbReference type="PRINTS" id="PR00061">
    <property type="entry name" value="RIBOSOMALL19"/>
</dbReference>
<evidence type="ECO:0000256" key="1">
    <source>
        <dbReference type="ARBA" id="ARBA00005781"/>
    </source>
</evidence>
<evidence type="ECO:0000256" key="5">
    <source>
        <dbReference type="HAMAP-Rule" id="MF_00402"/>
    </source>
</evidence>
<dbReference type="EMBL" id="QZKU01000068">
    <property type="protein sequence ID" value="RJP21349.1"/>
    <property type="molecule type" value="Genomic_DNA"/>
</dbReference>